<name>A0AAE8M0K5_9HYPO</name>
<keyword evidence="1" id="KW-1133">Transmembrane helix</keyword>
<proteinExistence type="predicted"/>
<sequence>MTAISFRQAQPHFGFPRPSAPKFTARAARFLPTAAIVTTAAATYYCTYILLQQQYKSTVIQHNQALQSLRELGDRETKASIEHDEKTRQETLWWTAF</sequence>
<dbReference type="AlphaFoldDB" id="A0AAE8M0K5"/>
<evidence type="ECO:0000313" key="2">
    <source>
        <dbReference type="EMBL" id="SPJ71905.1"/>
    </source>
</evidence>
<keyword evidence="1" id="KW-0472">Membrane</keyword>
<accession>A0AAE8M0K5</accession>
<comment type="caution">
    <text evidence="2">The sequence shown here is derived from an EMBL/GenBank/DDBJ whole genome shotgun (WGS) entry which is preliminary data.</text>
</comment>
<protein>
    <submittedName>
        <fullName evidence="2">Uncharacterized protein</fullName>
    </submittedName>
</protein>
<dbReference type="EMBL" id="ONZP01000050">
    <property type="protein sequence ID" value="SPJ71905.1"/>
    <property type="molecule type" value="Genomic_DNA"/>
</dbReference>
<keyword evidence="1" id="KW-0812">Transmembrane</keyword>
<gene>
    <name evidence="2" type="ORF">FTOL_01633</name>
</gene>
<organism evidence="2 3">
    <name type="scientific">Fusarium torulosum</name>
    <dbReference type="NCBI Taxonomy" id="33205"/>
    <lineage>
        <taxon>Eukaryota</taxon>
        <taxon>Fungi</taxon>
        <taxon>Dikarya</taxon>
        <taxon>Ascomycota</taxon>
        <taxon>Pezizomycotina</taxon>
        <taxon>Sordariomycetes</taxon>
        <taxon>Hypocreomycetidae</taxon>
        <taxon>Hypocreales</taxon>
        <taxon>Nectriaceae</taxon>
        <taxon>Fusarium</taxon>
    </lineage>
</organism>
<evidence type="ECO:0000313" key="3">
    <source>
        <dbReference type="Proteomes" id="UP001187734"/>
    </source>
</evidence>
<feature type="transmembrane region" description="Helical" evidence="1">
    <location>
        <begin position="30"/>
        <end position="51"/>
    </location>
</feature>
<reference evidence="2" key="1">
    <citation type="submission" date="2018-03" db="EMBL/GenBank/DDBJ databases">
        <authorList>
            <person name="Guldener U."/>
        </authorList>
    </citation>
    <scope>NUCLEOTIDE SEQUENCE</scope>
</reference>
<keyword evidence="3" id="KW-1185">Reference proteome</keyword>
<evidence type="ECO:0000256" key="1">
    <source>
        <dbReference type="SAM" id="Phobius"/>
    </source>
</evidence>
<dbReference type="Proteomes" id="UP001187734">
    <property type="component" value="Unassembled WGS sequence"/>
</dbReference>